<keyword evidence="2" id="KW-1185">Reference proteome</keyword>
<dbReference type="InterPro" id="IPR018979">
    <property type="entry name" value="FERM_N"/>
</dbReference>
<sequence>MRTERNADGKALFLQVVAHLNLTEKDYFALSFRDDGNRNWLYNEKRIAKQLH</sequence>
<feature type="domain" description="FERM" evidence="1">
    <location>
        <begin position="1"/>
        <end position="52"/>
    </location>
</feature>
<evidence type="ECO:0000313" key="2">
    <source>
        <dbReference type="Proteomes" id="UP000887566"/>
    </source>
</evidence>
<organism evidence="2 3">
    <name type="scientific">Plectus sambesii</name>
    <dbReference type="NCBI Taxonomy" id="2011161"/>
    <lineage>
        <taxon>Eukaryota</taxon>
        <taxon>Metazoa</taxon>
        <taxon>Ecdysozoa</taxon>
        <taxon>Nematoda</taxon>
        <taxon>Chromadorea</taxon>
        <taxon>Plectida</taxon>
        <taxon>Plectina</taxon>
        <taxon>Plectoidea</taxon>
        <taxon>Plectidae</taxon>
        <taxon>Plectus</taxon>
    </lineage>
</organism>
<dbReference type="PANTHER" id="PTHR23280">
    <property type="entry name" value="4.1 G PROTEIN"/>
    <property type="match status" value="1"/>
</dbReference>
<name>A0A914V145_9BILA</name>
<evidence type="ECO:0000259" key="1">
    <source>
        <dbReference type="PROSITE" id="PS50057"/>
    </source>
</evidence>
<dbReference type="Pfam" id="PF09379">
    <property type="entry name" value="FERM_N"/>
    <property type="match status" value="1"/>
</dbReference>
<dbReference type="CDD" id="cd01765">
    <property type="entry name" value="FERM_F0_F1"/>
    <property type="match status" value="1"/>
</dbReference>
<dbReference type="PANTHER" id="PTHR23280:SF21">
    <property type="entry name" value="PROTEIN 4.1 HOMOLOG"/>
    <property type="match status" value="1"/>
</dbReference>
<dbReference type="PROSITE" id="PS50057">
    <property type="entry name" value="FERM_3"/>
    <property type="match status" value="1"/>
</dbReference>
<dbReference type="GO" id="GO:0005886">
    <property type="term" value="C:plasma membrane"/>
    <property type="evidence" value="ECO:0007669"/>
    <property type="project" value="TreeGrafter"/>
</dbReference>
<accession>A0A914V145</accession>
<protein>
    <submittedName>
        <fullName evidence="3">FERM domain-containing protein</fullName>
    </submittedName>
</protein>
<dbReference type="GO" id="GO:0005856">
    <property type="term" value="C:cytoskeleton"/>
    <property type="evidence" value="ECO:0007669"/>
    <property type="project" value="TreeGrafter"/>
</dbReference>
<proteinExistence type="predicted"/>
<dbReference type="AlphaFoldDB" id="A0A914V145"/>
<evidence type="ECO:0000313" key="3">
    <source>
        <dbReference type="WBParaSite" id="PSAMB.scaffold14133size1990.g35880.t1"/>
    </source>
</evidence>
<dbReference type="InterPro" id="IPR000299">
    <property type="entry name" value="FERM_domain"/>
</dbReference>
<dbReference type="SUPFAM" id="SSF54236">
    <property type="entry name" value="Ubiquitin-like"/>
    <property type="match status" value="1"/>
</dbReference>
<dbReference type="WBParaSite" id="PSAMB.scaffold14133size1990.g35880.t1">
    <property type="protein sequence ID" value="PSAMB.scaffold14133size1990.g35880.t1"/>
    <property type="gene ID" value="PSAMB.scaffold14133size1990.g35880"/>
</dbReference>
<dbReference type="Proteomes" id="UP000887566">
    <property type="component" value="Unplaced"/>
</dbReference>
<reference evidence="3" key="1">
    <citation type="submission" date="2022-11" db="UniProtKB">
        <authorList>
            <consortium name="WormBaseParasite"/>
        </authorList>
    </citation>
    <scope>IDENTIFICATION</scope>
</reference>
<dbReference type="InterPro" id="IPR029071">
    <property type="entry name" value="Ubiquitin-like_domsf"/>
</dbReference>
<dbReference type="Gene3D" id="3.10.20.90">
    <property type="entry name" value="Phosphatidylinositol 3-kinase Catalytic Subunit, Chain A, domain 1"/>
    <property type="match status" value="1"/>
</dbReference>
<dbReference type="GO" id="GO:0031032">
    <property type="term" value="P:actomyosin structure organization"/>
    <property type="evidence" value="ECO:0007669"/>
    <property type="project" value="TreeGrafter"/>
</dbReference>